<sequence length="55" mass="6410">HINIQGRCTLFIVGWMSSYVVFQANFLLSGDMYKNNNFLPKFMVQFLDDLSIFVS</sequence>
<organism evidence="1">
    <name type="scientific">Arion vulgaris</name>
    <dbReference type="NCBI Taxonomy" id="1028688"/>
    <lineage>
        <taxon>Eukaryota</taxon>
        <taxon>Metazoa</taxon>
        <taxon>Spiralia</taxon>
        <taxon>Lophotrochozoa</taxon>
        <taxon>Mollusca</taxon>
        <taxon>Gastropoda</taxon>
        <taxon>Heterobranchia</taxon>
        <taxon>Euthyneura</taxon>
        <taxon>Panpulmonata</taxon>
        <taxon>Eupulmonata</taxon>
        <taxon>Stylommatophora</taxon>
        <taxon>Helicina</taxon>
        <taxon>Arionoidea</taxon>
        <taxon>Arionidae</taxon>
        <taxon>Arion</taxon>
    </lineage>
</organism>
<dbReference type="EMBL" id="HACG01050733">
    <property type="protein sequence ID" value="CEK97598.1"/>
    <property type="molecule type" value="Transcribed_RNA"/>
</dbReference>
<accession>A0A0B7BXB0</accession>
<name>A0A0B7BXB0_9EUPU</name>
<reference evidence="1" key="1">
    <citation type="submission" date="2014-12" db="EMBL/GenBank/DDBJ databases">
        <title>Insight into the proteome of Arion vulgaris.</title>
        <authorList>
            <person name="Aradska J."/>
            <person name="Bulat T."/>
            <person name="Smidak R."/>
            <person name="Sarate P."/>
            <person name="Gangsoo J."/>
            <person name="Sialana F."/>
            <person name="Bilban M."/>
            <person name="Lubec G."/>
        </authorList>
    </citation>
    <scope>NUCLEOTIDE SEQUENCE</scope>
    <source>
        <tissue evidence="1">Skin</tissue>
    </source>
</reference>
<dbReference type="AlphaFoldDB" id="A0A0B7BXB0"/>
<protein>
    <submittedName>
        <fullName evidence="1">Uncharacterized protein</fullName>
    </submittedName>
</protein>
<proteinExistence type="predicted"/>
<evidence type="ECO:0000313" key="1">
    <source>
        <dbReference type="EMBL" id="CEK97598.1"/>
    </source>
</evidence>
<feature type="non-terminal residue" evidence="1">
    <location>
        <position position="1"/>
    </location>
</feature>
<gene>
    <name evidence="1" type="primary">ORF216323</name>
</gene>